<evidence type="ECO:0000313" key="1">
    <source>
        <dbReference type="EMBL" id="AFK51297.1"/>
    </source>
</evidence>
<evidence type="ECO:0000313" key="2">
    <source>
        <dbReference type="Proteomes" id="UP000005270"/>
    </source>
</evidence>
<proteinExistence type="predicted"/>
<dbReference type="SUPFAM" id="SSF109755">
    <property type="entry name" value="PhoU-like"/>
    <property type="match status" value="1"/>
</dbReference>
<accession>I3TEV9</accession>
<dbReference type="Proteomes" id="UP000005270">
    <property type="component" value="Chromosome"/>
</dbReference>
<dbReference type="InParanoid" id="I3TEV9"/>
<dbReference type="InterPro" id="IPR038078">
    <property type="entry name" value="PhoU-like_sf"/>
</dbReference>
<dbReference type="eggNOG" id="arCOG00232">
    <property type="taxonomic scope" value="Archaea"/>
</dbReference>
<dbReference type="HOGENOM" id="CLU_078518_3_2_2"/>
<protein>
    <submittedName>
        <fullName evidence="1">Putative phosphate regulatory protein</fullName>
    </submittedName>
</protein>
<dbReference type="KEGG" id="thg:TCELL_0873"/>
<organism evidence="1 2">
    <name type="scientific">Thermogladius calderae (strain DSM 22663 / VKM B-2946 / 1633)</name>
    <dbReference type="NCBI Taxonomy" id="1184251"/>
    <lineage>
        <taxon>Archaea</taxon>
        <taxon>Thermoproteota</taxon>
        <taxon>Thermoprotei</taxon>
        <taxon>Desulfurococcales</taxon>
        <taxon>Desulfurococcaceae</taxon>
        <taxon>Thermogladius</taxon>
    </lineage>
</organism>
<dbReference type="EMBL" id="CP003531">
    <property type="protein sequence ID" value="AFK51297.1"/>
    <property type="molecule type" value="Genomic_DNA"/>
</dbReference>
<dbReference type="Gene3D" id="1.20.58.220">
    <property type="entry name" value="Phosphate transport system protein phou homolog 2, domain 2"/>
    <property type="match status" value="1"/>
</dbReference>
<dbReference type="GeneID" id="13013190"/>
<reference evidence="1 2" key="1">
    <citation type="journal article" date="2012" name="J. Bacteriol.">
        <title>Complete genome sequence of the hyperthermophilic cellulolytic Crenarchaeon 'Thermogladius cellulolyticus' 1633.</title>
        <authorList>
            <person name="Mardanov A.V."/>
            <person name="Kochetkova T.V."/>
            <person name="Beletsky A.V."/>
            <person name="Bonch-Osmolovskaya E.A."/>
            <person name="Ravin N.V."/>
            <person name="Skryabin K.G."/>
        </authorList>
    </citation>
    <scope>NUCLEOTIDE SEQUENCE [LARGE SCALE GENOMIC DNA]</scope>
    <source>
        <strain evidence="2">DSM 22663 / VKM B-2946 / 1633</strain>
    </source>
</reference>
<sequence>MEASKTVTKIVESISEETFKSLDIIMSSLKTGSITDGDYIELYQSTLRQQMLRRELYTYVFESIARYRPVGRLLWYYTVLLDAAYDLYRISRYSWEIARVVKIFGTVDVGRDVYESLSEAVKELKAFVNKLLRGETDTINVDRLLELEKESDERYLAALKAAASKGSFSREEVARLLILRHVERMLDHVEYLASRITH</sequence>
<dbReference type="OrthoDB" id="7738at2157"/>
<dbReference type="STRING" id="1184251.TCELL_0873"/>
<dbReference type="AlphaFoldDB" id="I3TEV9"/>
<dbReference type="RefSeq" id="WP_014737547.1">
    <property type="nucleotide sequence ID" value="NC_017954.1"/>
</dbReference>
<name>I3TEV9_THEC1</name>
<keyword evidence="2" id="KW-1185">Reference proteome</keyword>
<gene>
    <name evidence="1" type="ordered locus">TCELL_0873</name>
</gene>